<gene>
    <name evidence="2" type="ORF">SCLCIDRAFT_34042</name>
</gene>
<feature type="region of interest" description="Disordered" evidence="1">
    <location>
        <begin position="54"/>
        <end position="85"/>
    </location>
</feature>
<feature type="region of interest" description="Disordered" evidence="1">
    <location>
        <begin position="1"/>
        <end position="22"/>
    </location>
</feature>
<evidence type="ECO:0000256" key="1">
    <source>
        <dbReference type="SAM" id="MobiDB-lite"/>
    </source>
</evidence>
<evidence type="ECO:0000313" key="3">
    <source>
        <dbReference type="Proteomes" id="UP000053989"/>
    </source>
</evidence>
<sequence>MSKHPDADQMAAQAPQSQPTPILGLSNVAKIFQSLTSKELSGMAQPNAHREALATKGMKTSKPATSKTSNATTDERKTSAHRQPSSQMFHVSSVAIVTCGLDISSTFAFSHWLLTLIKANGQLKDEPLPQASAEKRPIQINTAWMHEQRELSTPLDNPQPDWQLLVPGGNGKLELSGAVCPNGIVLACFKGRQKSSVVDSNLWFVTRNPVLKQIFKGWKTVPDIVGTDVETISDEDHDEGSDDKEIVNLSSSIIDLKIGIVAETGNVIRLSLDSNYRSSRQAFCKKRKDMNSNALPAWPRQSGKPITAPLSTKEVADKDNINASPRPNPTWLSTFEQLTISKDDEISDFDE</sequence>
<protein>
    <submittedName>
        <fullName evidence="2">Uncharacterized protein</fullName>
    </submittedName>
</protein>
<feature type="compositionally biased region" description="Polar residues" evidence="1">
    <location>
        <begin position="62"/>
        <end position="72"/>
    </location>
</feature>
<dbReference type="EMBL" id="KN822341">
    <property type="protein sequence ID" value="KIM50722.1"/>
    <property type="molecule type" value="Genomic_DNA"/>
</dbReference>
<keyword evidence="3" id="KW-1185">Reference proteome</keyword>
<organism evidence="2 3">
    <name type="scientific">Scleroderma citrinum Foug A</name>
    <dbReference type="NCBI Taxonomy" id="1036808"/>
    <lineage>
        <taxon>Eukaryota</taxon>
        <taxon>Fungi</taxon>
        <taxon>Dikarya</taxon>
        <taxon>Basidiomycota</taxon>
        <taxon>Agaricomycotina</taxon>
        <taxon>Agaricomycetes</taxon>
        <taxon>Agaricomycetidae</taxon>
        <taxon>Boletales</taxon>
        <taxon>Sclerodermatineae</taxon>
        <taxon>Sclerodermataceae</taxon>
        <taxon>Scleroderma</taxon>
    </lineage>
</organism>
<dbReference type="HOGENOM" id="CLU_056977_0_0_1"/>
<proteinExistence type="predicted"/>
<evidence type="ECO:0000313" key="2">
    <source>
        <dbReference type="EMBL" id="KIM50722.1"/>
    </source>
</evidence>
<reference evidence="2 3" key="1">
    <citation type="submission" date="2014-04" db="EMBL/GenBank/DDBJ databases">
        <authorList>
            <consortium name="DOE Joint Genome Institute"/>
            <person name="Kuo A."/>
            <person name="Kohler A."/>
            <person name="Nagy L.G."/>
            <person name="Floudas D."/>
            <person name="Copeland A."/>
            <person name="Barry K.W."/>
            <person name="Cichocki N."/>
            <person name="Veneault-Fourrey C."/>
            <person name="LaButti K."/>
            <person name="Lindquist E.A."/>
            <person name="Lipzen A."/>
            <person name="Lundell T."/>
            <person name="Morin E."/>
            <person name="Murat C."/>
            <person name="Sun H."/>
            <person name="Tunlid A."/>
            <person name="Henrissat B."/>
            <person name="Grigoriev I.V."/>
            <person name="Hibbett D.S."/>
            <person name="Martin F."/>
            <person name="Nordberg H.P."/>
            <person name="Cantor M.N."/>
            <person name="Hua S.X."/>
        </authorList>
    </citation>
    <scope>NUCLEOTIDE SEQUENCE [LARGE SCALE GENOMIC DNA]</scope>
    <source>
        <strain evidence="2 3">Foug A</strain>
    </source>
</reference>
<dbReference type="InParanoid" id="A0A0C2ZCI9"/>
<feature type="compositionally biased region" description="Polar residues" evidence="1">
    <location>
        <begin position="321"/>
        <end position="335"/>
    </location>
</feature>
<dbReference type="AlphaFoldDB" id="A0A0C2ZCI9"/>
<name>A0A0C2ZCI9_9AGAM</name>
<feature type="compositionally biased region" description="Low complexity" evidence="1">
    <location>
        <begin position="8"/>
        <end position="21"/>
    </location>
</feature>
<accession>A0A0C2ZCI9</accession>
<dbReference type="OrthoDB" id="2674423at2759"/>
<feature type="region of interest" description="Disordered" evidence="1">
    <location>
        <begin position="294"/>
        <end position="335"/>
    </location>
</feature>
<reference evidence="3" key="2">
    <citation type="submission" date="2015-01" db="EMBL/GenBank/DDBJ databases">
        <title>Evolutionary Origins and Diversification of the Mycorrhizal Mutualists.</title>
        <authorList>
            <consortium name="DOE Joint Genome Institute"/>
            <consortium name="Mycorrhizal Genomics Consortium"/>
            <person name="Kohler A."/>
            <person name="Kuo A."/>
            <person name="Nagy L.G."/>
            <person name="Floudas D."/>
            <person name="Copeland A."/>
            <person name="Barry K.W."/>
            <person name="Cichocki N."/>
            <person name="Veneault-Fourrey C."/>
            <person name="LaButti K."/>
            <person name="Lindquist E.A."/>
            <person name="Lipzen A."/>
            <person name="Lundell T."/>
            <person name="Morin E."/>
            <person name="Murat C."/>
            <person name="Riley R."/>
            <person name="Ohm R."/>
            <person name="Sun H."/>
            <person name="Tunlid A."/>
            <person name="Henrissat B."/>
            <person name="Grigoriev I.V."/>
            <person name="Hibbett D.S."/>
            <person name="Martin F."/>
        </authorList>
    </citation>
    <scope>NUCLEOTIDE SEQUENCE [LARGE SCALE GENOMIC DNA]</scope>
    <source>
        <strain evidence="3">Foug A</strain>
    </source>
</reference>
<dbReference type="Proteomes" id="UP000053989">
    <property type="component" value="Unassembled WGS sequence"/>
</dbReference>